<dbReference type="EMBL" id="CP026257">
    <property type="protein sequence ID" value="AWP13853.1"/>
    <property type="molecule type" value="Genomic_DNA"/>
</dbReference>
<dbReference type="SUPFAM" id="SSF140959">
    <property type="entry name" value="Indolic compounds 2,3-dioxygenase-like"/>
    <property type="match status" value="1"/>
</dbReference>
<gene>
    <name evidence="6" type="ORF">SMAX5B_005355</name>
</gene>
<proteinExistence type="inferred from homology"/>
<dbReference type="GO" id="GO:0004833">
    <property type="term" value="F:L-tryptophan 2,3-dioxygenase activity"/>
    <property type="evidence" value="ECO:0007669"/>
    <property type="project" value="TreeGrafter"/>
</dbReference>
<organism evidence="6 7">
    <name type="scientific">Scophthalmus maximus</name>
    <name type="common">Turbot</name>
    <name type="synonym">Psetta maxima</name>
    <dbReference type="NCBI Taxonomy" id="52904"/>
    <lineage>
        <taxon>Eukaryota</taxon>
        <taxon>Metazoa</taxon>
        <taxon>Chordata</taxon>
        <taxon>Craniata</taxon>
        <taxon>Vertebrata</taxon>
        <taxon>Euteleostomi</taxon>
        <taxon>Actinopterygii</taxon>
        <taxon>Neopterygii</taxon>
        <taxon>Teleostei</taxon>
        <taxon>Neoteleostei</taxon>
        <taxon>Acanthomorphata</taxon>
        <taxon>Carangaria</taxon>
        <taxon>Pleuronectiformes</taxon>
        <taxon>Pleuronectoidei</taxon>
        <taxon>Scophthalmidae</taxon>
        <taxon>Scophthalmus</taxon>
    </lineage>
</organism>
<dbReference type="Pfam" id="PF01231">
    <property type="entry name" value="IDO"/>
    <property type="match status" value="1"/>
</dbReference>
<dbReference type="PANTHER" id="PTHR28657:SF2">
    <property type="entry name" value="INDOLEAMINE 2,3-DIOXYGENASE 1"/>
    <property type="match status" value="1"/>
</dbReference>
<evidence type="ECO:0000256" key="3">
    <source>
        <dbReference type="ARBA" id="ARBA00023004"/>
    </source>
</evidence>
<keyword evidence="3 5" id="KW-0408">Iron</keyword>
<evidence type="ECO:0000256" key="1">
    <source>
        <dbReference type="ARBA" id="ARBA00007119"/>
    </source>
</evidence>
<dbReference type="GO" id="GO:0020037">
    <property type="term" value="F:heme binding"/>
    <property type="evidence" value="ECO:0007669"/>
    <property type="project" value="InterPro"/>
</dbReference>
<sequence>MRDYMPPAHRQLIETLSALPPLRDFIFSCSSSDLCQAYNACVSALVDVRNYHLNIVTKYIIVPGYKAQAMGCPLSGVGTTGLNNAGTGGSSLMVFLKSTRNATQKALILEKSTVSKDTEI</sequence>
<dbReference type="GO" id="GO:0005737">
    <property type="term" value="C:cytoplasm"/>
    <property type="evidence" value="ECO:0007669"/>
    <property type="project" value="TreeGrafter"/>
</dbReference>
<dbReference type="STRING" id="52904.ENSSMAP00000032633"/>
<dbReference type="GO" id="GO:0033754">
    <property type="term" value="F:indoleamine 2,3-dioxygenase activity"/>
    <property type="evidence" value="ECO:0007669"/>
    <property type="project" value="TreeGrafter"/>
</dbReference>
<evidence type="ECO:0000256" key="5">
    <source>
        <dbReference type="PIRSR" id="PIRSR600898-1"/>
    </source>
</evidence>
<comment type="similarity">
    <text evidence="1">Belongs to the indoleamine 2,3-dioxygenase family.</text>
</comment>
<keyword evidence="5" id="KW-0349">Heme</keyword>
<dbReference type="Proteomes" id="UP000246464">
    <property type="component" value="Chromosome 15"/>
</dbReference>
<feature type="binding site" description="proximal binding residue" evidence="5">
    <location>
        <position position="52"/>
    </location>
    <ligand>
        <name>heme b</name>
        <dbReference type="ChEBI" id="CHEBI:60344"/>
    </ligand>
    <ligandPart>
        <name>Fe</name>
        <dbReference type="ChEBI" id="CHEBI:18248"/>
    </ligandPart>
</feature>
<dbReference type="InterPro" id="IPR037217">
    <property type="entry name" value="Trp/Indoleamine_2_3_dOase-like"/>
</dbReference>
<keyword evidence="6" id="KW-0560">Oxidoreductase</keyword>
<name>A0A2U9CCD1_SCOMX</name>
<evidence type="ECO:0000256" key="2">
    <source>
        <dbReference type="ARBA" id="ARBA00022723"/>
    </source>
</evidence>
<keyword evidence="6" id="KW-0223">Dioxygenase</keyword>
<dbReference type="AlphaFoldDB" id="A0A2U9CCD1"/>
<dbReference type="Gene3D" id="1.20.58.480">
    <property type="match status" value="1"/>
</dbReference>
<dbReference type="GO" id="GO:0034354">
    <property type="term" value="P:'de novo' NAD+ biosynthetic process from L-tryptophan"/>
    <property type="evidence" value="ECO:0007669"/>
    <property type="project" value="TreeGrafter"/>
</dbReference>
<keyword evidence="7" id="KW-1185">Reference proteome</keyword>
<evidence type="ECO:0000256" key="4">
    <source>
        <dbReference type="ARBA" id="ARBA00023079"/>
    </source>
</evidence>
<accession>A0A2U9CCD1</accession>
<evidence type="ECO:0000313" key="6">
    <source>
        <dbReference type="EMBL" id="AWP13853.1"/>
    </source>
</evidence>
<dbReference type="GO" id="GO:0019441">
    <property type="term" value="P:L-tryptophan catabolic process to kynurenine"/>
    <property type="evidence" value="ECO:0007669"/>
    <property type="project" value="InterPro"/>
</dbReference>
<dbReference type="GO" id="GO:0046872">
    <property type="term" value="F:metal ion binding"/>
    <property type="evidence" value="ECO:0007669"/>
    <property type="project" value="UniProtKB-KW"/>
</dbReference>
<dbReference type="PANTHER" id="PTHR28657">
    <property type="entry name" value="INDOLEAMINE 2,3-DIOXYGENASE"/>
    <property type="match status" value="1"/>
</dbReference>
<dbReference type="InterPro" id="IPR000898">
    <property type="entry name" value="Indolamine_dOase"/>
</dbReference>
<reference evidence="6 7" key="1">
    <citation type="submission" date="2017-12" db="EMBL/GenBank/DDBJ databases">
        <title>Integrating genomic resources of turbot (Scophthalmus maximus) in depth evaluation of genetic and physical mapping variation across individuals.</title>
        <authorList>
            <person name="Martinez P."/>
        </authorList>
    </citation>
    <scope>NUCLEOTIDE SEQUENCE [LARGE SCALE GENOMIC DNA]</scope>
</reference>
<keyword evidence="2 5" id="KW-0479">Metal-binding</keyword>
<protein>
    <submittedName>
        <fullName evidence="6">Putative indoleamine 2-3-dioxygenase 2-like</fullName>
    </submittedName>
</protein>
<evidence type="ECO:0000313" key="7">
    <source>
        <dbReference type="Proteomes" id="UP000246464"/>
    </source>
</evidence>
<keyword evidence="4" id="KW-0823">Tryptophan catabolism</keyword>